<dbReference type="Pfam" id="PF24179">
    <property type="entry name" value="NTE_Ploop"/>
    <property type="match status" value="1"/>
</dbReference>
<dbReference type="GeneID" id="5889766"/>
<dbReference type="GO" id="GO:0016042">
    <property type="term" value="P:lipid catabolic process"/>
    <property type="evidence" value="ECO:0007669"/>
    <property type="project" value="UniProtKB-UniRule"/>
</dbReference>
<evidence type="ECO:0000256" key="6">
    <source>
        <dbReference type="ARBA" id="ARBA00022824"/>
    </source>
</evidence>
<gene>
    <name evidence="15" type="ORF">MONBRDRAFT_16206</name>
</gene>
<evidence type="ECO:0000259" key="14">
    <source>
        <dbReference type="PROSITE" id="PS51635"/>
    </source>
</evidence>
<feature type="short sequence motif" description="GXSXG" evidence="11">
    <location>
        <begin position="367"/>
        <end position="371"/>
    </location>
</feature>
<dbReference type="Gene3D" id="3.40.1090.10">
    <property type="entry name" value="Cytosolic phospholipase A2 catalytic domain"/>
    <property type="match status" value="2"/>
</dbReference>
<name>A9UVY6_MONBE</name>
<protein>
    <submittedName>
        <fullName evidence="15">Uncharacterized protein</fullName>
    </submittedName>
</protein>
<keyword evidence="8 12" id="KW-1133">Transmembrane helix</keyword>
<comment type="subcellular location">
    <subcellularLocation>
        <location evidence="1">Endoplasmic reticulum membrane</location>
        <topology evidence="1">Single-pass membrane protein</topology>
    </subcellularLocation>
</comment>
<feature type="non-terminal residue" evidence="15">
    <location>
        <position position="1"/>
    </location>
</feature>
<keyword evidence="9 11" id="KW-0443">Lipid metabolism</keyword>
<dbReference type="SUPFAM" id="SSF52151">
    <property type="entry name" value="FabD/lysophospholipase-like"/>
    <property type="match status" value="1"/>
</dbReference>
<dbReference type="OMA" id="AGEMAMI"/>
<dbReference type="PANTHER" id="PTHR14226">
    <property type="entry name" value="NEUROPATHY TARGET ESTERASE/SWISS CHEESE D.MELANOGASTER"/>
    <property type="match status" value="1"/>
</dbReference>
<dbReference type="SUPFAM" id="SSF51206">
    <property type="entry name" value="cAMP-binding domain-like"/>
    <property type="match status" value="1"/>
</dbReference>
<feature type="active site" description="Proton acceptor" evidence="11">
    <location>
        <position position="489"/>
    </location>
</feature>
<dbReference type="Pfam" id="PF01734">
    <property type="entry name" value="Patatin"/>
    <property type="match status" value="1"/>
</dbReference>
<evidence type="ECO:0000259" key="13">
    <source>
        <dbReference type="PROSITE" id="PS50042"/>
    </source>
</evidence>
<feature type="short sequence motif" description="GXGXXG" evidence="11">
    <location>
        <begin position="340"/>
        <end position="345"/>
    </location>
</feature>
<dbReference type="EMBL" id="CH991547">
    <property type="protein sequence ID" value="EDQ90470.1"/>
    <property type="molecule type" value="Genomic_DNA"/>
</dbReference>
<dbReference type="InParanoid" id="A9UVY6"/>
<evidence type="ECO:0000256" key="10">
    <source>
        <dbReference type="ARBA" id="ARBA00023136"/>
    </source>
</evidence>
<keyword evidence="7 11" id="KW-0442">Lipid degradation</keyword>
<evidence type="ECO:0000313" key="16">
    <source>
        <dbReference type="Proteomes" id="UP000001357"/>
    </source>
</evidence>
<dbReference type="RefSeq" id="XP_001744521.1">
    <property type="nucleotide sequence ID" value="XM_001744469.1"/>
</dbReference>
<keyword evidence="3" id="KW-0597">Phosphoprotein</keyword>
<dbReference type="CDD" id="cd00038">
    <property type="entry name" value="CAP_ED"/>
    <property type="match status" value="1"/>
</dbReference>
<dbReference type="InterPro" id="IPR050301">
    <property type="entry name" value="NTE"/>
</dbReference>
<feature type="active site" description="Nucleophile" evidence="11">
    <location>
        <position position="369"/>
    </location>
</feature>
<comment type="similarity">
    <text evidence="2">Belongs to the NTE family.</text>
</comment>
<organism evidence="15 16">
    <name type="scientific">Monosiga brevicollis</name>
    <name type="common">Choanoflagellate</name>
    <dbReference type="NCBI Taxonomy" id="81824"/>
    <lineage>
        <taxon>Eukaryota</taxon>
        <taxon>Choanoflagellata</taxon>
        <taxon>Craspedida</taxon>
        <taxon>Salpingoecidae</taxon>
        <taxon>Monosiga</taxon>
    </lineage>
</organism>
<proteinExistence type="inferred from homology"/>
<dbReference type="InterPro" id="IPR002641">
    <property type="entry name" value="PNPLA_dom"/>
</dbReference>
<dbReference type="eggNOG" id="KOG2968">
    <property type="taxonomic scope" value="Eukaryota"/>
</dbReference>
<dbReference type="PROSITE" id="PS51635">
    <property type="entry name" value="PNPLA"/>
    <property type="match status" value="1"/>
</dbReference>
<feature type="transmembrane region" description="Helical" evidence="12">
    <location>
        <begin position="580"/>
        <end position="603"/>
    </location>
</feature>
<dbReference type="STRING" id="81824.A9UVY6"/>
<evidence type="ECO:0000313" key="15">
    <source>
        <dbReference type="EMBL" id="EDQ90470.1"/>
    </source>
</evidence>
<dbReference type="InterPro" id="IPR000595">
    <property type="entry name" value="cNMP-bd_dom"/>
</dbReference>
<dbReference type="Pfam" id="PF00027">
    <property type="entry name" value="cNMP_binding"/>
    <property type="match status" value="1"/>
</dbReference>
<dbReference type="FunFam" id="2.60.120.10:FF:000010">
    <property type="entry name" value="neuropathy target esterase isoform X1"/>
    <property type="match status" value="1"/>
</dbReference>
<dbReference type="Gene3D" id="2.60.120.10">
    <property type="entry name" value="Jelly Rolls"/>
    <property type="match status" value="1"/>
</dbReference>
<dbReference type="SMART" id="SM00100">
    <property type="entry name" value="cNMP"/>
    <property type="match status" value="1"/>
</dbReference>
<dbReference type="InterPro" id="IPR016035">
    <property type="entry name" value="Acyl_Trfase/lysoPLipase"/>
</dbReference>
<dbReference type="InterPro" id="IPR014710">
    <property type="entry name" value="RmlC-like_jellyroll"/>
</dbReference>
<evidence type="ECO:0000256" key="11">
    <source>
        <dbReference type="PROSITE-ProRule" id="PRU01161"/>
    </source>
</evidence>
<keyword evidence="4 12" id="KW-0812">Transmembrane</keyword>
<evidence type="ECO:0000256" key="5">
    <source>
        <dbReference type="ARBA" id="ARBA00022801"/>
    </source>
</evidence>
<evidence type="ECO:0000256" key="2">
    <source>
        <dbReference type="ARBA" id="ARBA00006636"/>
    </source>
</evidence>
<evidence type="ECO:0000256" key="1">
    <source>
        <dbReference type="ARBA" id="ARBA00004389"/>
    </source>
</evidence>
<evidence type="ECO:0000256" key="9">
    <source>
        <dbReference type="ARBA" id="ARBA00023098"/>
    </source>
</evidence>
<evidence type="ECO:0000256" key="7">
    <source>
        <dbReference type="ARBA" id="ARBA00022963"/>
    </source>
</evidence>
<dbReference type="Proteomes" id="UP000001357">
    <property type="component" value="Unassembled WGS sequence"/>
</dbReference>
<dbReference type="InterPro" id="IPR056556">
    <property type="entry name" value="NTE1_P-loop_dom"/>
</dbReference>
<feature type="short sequence motif" description="DGA/G" evidence="11">
    <location>
        <begin position="489"/>
        <end position="491"/>
    </location>
</feature>
<feature type="domain" description="Cyclic nucleotide-binding" evidence="13">
    <location>
        <begin position="1"/>
        <end position="90"/>
    </location>
</feature>
<dbReference type="PANTHER" id="PTHR14226:SF29">
    <property type="entry name" value="NEUROPATHY TARGET ESTERASE SWS"/>
    <property type="match status" value="1"/>
</dbReference>
<sequence length="607" mass="68373">LSPLVRQVDFALDWMHLDAGERLYQQNDPSDVVYLLLSGRVRSVITRPDGSKAIMREYGRHELVGELEVLTETPRATTIHAVRDAELAKIPAGLLHLVKHKHPHVATHLMRMLSERLLGLVKGVELESTDPNLTTVALLPTSPTVPLSLFAERLRRALGLYGETLHLNAAIVKEQFGMHPCTIRGSQEYSFVRWLASQEDRHSVVLYEADYELNDWTRRCIRQADCVLIVGVGHETPSVGPAESELENVAAKAQKELVLLHRDDTFMPKRTADWLNARTWCSRHHHIRCDDDILPKEKTLNRKRQPRPIGPSRFTLIERSDFGRLARHLSGHSIGLVLGGGGARGAAELGVIKQLEEAGIPIDIVGGTSIGSLMAALYAEELNYADMKQRFDDFTTTMGSQVNMALDLTYPVVAMFSGRAFNRVIEDLFGNRQIEDLWLPFFCVTTDITASKKKVHSYGSLWRYVRASMSLSGYLPPLCDPEDGHMLLDGGYVDVLPIEVMRQHGATYMFAVDVSAKDLNDYENFGDEISGFWLLFQRLNPFVSKPKIPHMEDIASKLAFIASDNYLNEVASTYCDLDTFFFFFFFFFCVVLMLMAHALVFVARTSQ</sequence>
<keyword evidence="16" id="KW-1185">Reference proteome</keyword>
<dbReference type="KEGG" id="mbr:MONBRDRAFT_16206"/>
<evidence type="ECO:0000256" key="4">
    <source>
        <dbReference type="ARBA" id="ARBA00022692"/>
    </source>
</evidence>
<dbReference type="PROSITE" id="PS50042">
    <property type="entry name" value="CNMP_BINDING_3"/>
    <property type="match status" value="1"/>
</dbReference>
<evidence type="ECO:0000256" key="8">
    <source>
        <dbReference type="ARBA" id="ARBA00022989"/>
    </source>
</evidence>
<keyword evidence="6" id="KW-0256">Endoplasmic reticulum</keyword>
<feature type="domain" description="PNPLA" evidence="14">
    <location>
        <begin position="336"/>
        <end position="502"/>
    </location>
</feature>
<evidence type="ECO:0000256" key="3">
    <source>
        <dbReference type="ARBA" id="ARBA00022553"/>
    </source>
</evidence>
<dbReference type="GO" id="GO:0004622">
    <property type="term" value="F:phosphatidylcholine lysophospholipase activity"/>
    <property type="evidence" value="ECO:0000318"/>
    <property type="project" value="GO_Central"/>
</dbReference>
<evidence type="ECO:0000256" key="12">
    <source>
        <dbReference type="SAM" id="Phobius"/>
    </source>
</evidence>
<reference evidence="15 16" key="1">
    <citation type="journal article" date="2008" name="Nature">
        <title>The genome of the choanoflagellate Monosiga brevicollis and the origin of metazoans.</title>
        <authorList>
            <consortium name="JGI Sequencing"/>
            <person name="King N."/>
            <person name="Westbrook M.J."/>
            <person name="Young S.L."/>
            <person name="Kuo A."/>
            <person name="Abedin M."/>
            <person name="Chapman J."/>
            <person name="Fairclough S."/>
            <person name="Hellsten U."/>
            <person name="Isogai Y."/>
            <person name="Letunic I."/>
            <person name="Marr M."/>
            <person name="Pincus D."/>
            <person name="Putnam N."/>
            <person name="Rokas A."/>
            <person name="Wright K.J."/>
            <person name="Zuzow R."/>
            <person name="Dirks W."/>
            <person name="Good M."/>
            <person name="Goodstein D."/>
            <person name="Lemons D."/>
            <person name="Li W."/>
            <person name="Lyons J.B."/>
            <person name="Morris A."/>
            <person name="Nichols S."/>
            <person name="Richter D.J."/>
            <person name="Salamov A."/>
            <person name="Bork P."/>
            <person name="Lim W.A."/>
            <person name="Manning G."/>
            <person name="Miller W.T."/>
            <person name="McGinnis W."/>
            <person name="Shapiro H."/>
            <person name="Tjian R."/>
            <person name="Grigoriev I.V."/>
            <person name="Rokhsar D."/>
        </authorList>
    </citation>
    <scope>NUCLEOTIDE SEQUENCE [LARGE SCALE GENOMIC DNA]</scope>
    <source>
        <strain evidence="16">MX1 / ATCC 50154</strain>
    </source>
</reference>
<dbReference type="AlphaFoldDB" id="A9UVY6"/>
<accession>A9UVY6</accession>
<dbReference type="GO" id="GO:0005789">
    <property type="term" value="C:endoplasmic reticulum membrane"/>
    <property type="evidence" value="ECO:0007669"/>
    <property type="project" value="UniProtKB-SubCell"/>
</dbReference>
<keyword evidence="10 12" id="KW-0472">Membrane</keyword>
<dbReference type="GO" id="GO:0005783">
    <property type="term" value="C:endoplasmic reticulum"/>
    <property type="evidence" value="ECO:0000318"/>
    <property type="project" value="GO_Central"/>
</dbReference>
<keyword evidence="5 11" id="KW-0378">Hydrolase</keyword>
<dbReference type="InterPro" id="IPR018490">
    <property type="entry name" value="cNMP-bd_dom_sf"/>
</dbReference>